<comment type="caution">
    <text evidence="2">The sequence shown here is derived from an EMBL/GenBank/DDBJ whole genome shotgun (WGS) entry which is preliminary data.</text>
</comment>
<protein>
    <submittedName>
        <fullName evidence="2">Uncharacterized protein</fullName>
    </submittedName>
</protein>
<keyword evidence="3" id="KW-1185">Reference proteome</keyword>
<feature type="coiled-coil region" evidence="1">
    <location>
        <begin position="1"/>
        <end position="28"/>
    </location>
</feature>
<sequence length="96" mass="11426">MQNRKTELEKAEERFLKAKLKLAEVKRRAGDAERKRRDTALFTIGACFAALLRDRPDFARKFWSEYLCHLAPELMNDTRRRALREVFDLESKHDET</sequence>
<dbReference type="Proteomes" id="UP000239480">
    <property type="component" value="Unassembled WGS sequence"/>
</dbReference>
<organism evidence="2 3">
    <name type="scientific">Aliiruegeria haliotis</name>
    <dbReference type="NCBI Taxonomy" id="1280846"/>
    <lineage>
        <taxon>Bacteria</taxon>
        <taxon>Pseudomonadati</taxon>
        <taxon>Pseudomonadota</taxon>
        <taxon>Alphaproteobacteria</taxon>
        <taxon>Rhodobacterales</taxon>
        <taxon>Roseobacteraceae</taxon>
        <taxon>Aliiruegeria</taxon>
    </lineage>
</organism>
<evidence type="ECO:0000313" key="2">
    <source>
        <dbReference type="EMBL" id="PRY23164.1"/>
    </source>
</evidence>
<accession>A0A2T0RPP8</accession>
<name>A0A2T0RPP8_9RHOB</name>
<proteinExistence type="predicted"/>
<dbReference type="RefSeq" id="WP_146136690.1">
    <property type="nucleotide sequence ID" value="NZ_PVTD01000005.1"/>
</dbReference>
<evidence type="ECO:0000313" key="3">
    <source>
        <dbReference type="Proteomes" id="UP000239480"/>
    </source>
</evidence>
<dbReference type="EMBL" id="PVTD01000005">
    <property type="protein sequence ID" value="PRY23164.1"/>
    <property type="molecule type" value="Genomic_DNA"/>
</dbReference>
<dbReference type="AlphaFoldDB" id="A0A2T0RPP8"/>
<reference evidence="2 3" key="1">
    <citation type="submission" date="2018-03" db="EMBL/GenBank/DDBJ databases">
        <title>Genomic Encyclopedia of Archaeal and Bacterial Type Strains, Phase II (KMG-II): from individual species to whole genera.</title>
        <authorList>
            <person name="Goeker M."/>
        </authorList>
    </citation>
    <scope>NUCLEOTIDE SEQUENCE [LARGE SCALE GENOMIC DNA]</scope>
    <source>
        <strain evidence="2 3">DSM 29328</strain>
    </source>
</reference>
<keyword evidence="1" id="KW-0175">Coiled coil</keyword>
<gene>
    <name evidence="2" type="ORF">CLV78_105218</name>
</gene>
<evidence type="ECO:0000256" key="1">
    <source>
        <dbReference type="SAM" id="Coils"/>
    </source>
</evidence>